<gene>
    <name evidence="2" type="ORF">LCGC14_2364410</name>
</gene>
<proteinExistence type="predicted"/>
<feature type="non-terminal residue" evidence="2">
    <location>
        <position position="206"/>
    </location>
</feature>
<dbReference type="InterPro" id="IPR009010">
    <property type="entry name" value="Asp_de-COase-like_dom_sf"/>
</dbReference>
<accession>A0A0F9CSZ2</accession>
<dbReference type="SUPFAM" id="SSF50692">
    <property type="entry name" value="ADC-like"/>
    <property type="match status" value="1"/>
</dbReference>
<evidence type="ECO:0000259" key="1">
    <source>
        <dbReference type="Pfam" id="PF01568"/>
    </source>
</evidence>
<dbReference type="GO" id="GO:0043546">
    <property type="term" value="F:molybdopterin cofactor binding"/>
    <property type="evidence" value="ECO:0007669"/>
    <property type="project" value="InterPro"/>
</dbReference>
<protein>
    <recommendedName>
        <fullName evidence="1">Molybdopterin dinucleotide-binding domain-containing protein</fullName>
    </recommendedName>
</protein>
<reference evidence="2" key="1">
    <citation type="journal article" date="2015" name="Nature">
        <title>Complex archaea that bridge the gap between prokaryotes and eukaryotes.</title>
        <authorList>
            <person name="Spang A."/>
            <person name="Saw J.H."/>
            <person name="Jorgensen S.L."/>
            <person name="Zaremba-Niedzwiedzka K."/>
            <person name="Martijn J."/>
            <person name="Lind A.E."/>
            <person name="van Eijk R."/>
            <person name="Schleper C."/>
            <person name="Guy L."/>
            <person name="Ettema T.J."/>
        </authorList>
    </citation>
    <scope>NUCLEOTIDE SEQUENCE</scope>
</reference>
<comment type="caution">
    <text evidence="2">The sequence shown here is derived from an EMBL/GenBank/DDBJ whole genome shotgun (WGS) entry which is preliminary data.</text>
</comment>
<name>A0A0F9CSZ2_9ZZZZ</name>
<dbReference type="GO" id="GO:0016491">
    <property type="term" value="F:oxidoreductase activity"/>
    <property type="evidence" value="ECO:0007669"/>
    <property type="project" value="InterPro"/>
</dbReference>
<organism evidence="2">
    <name type="scientific">marine sediment metagenome</name>
    <dbReference type="NCBI Taxonomy" id="412755"/>
    <lineage>
        <taxon>unclassified sequences</taxon>
        <taxon>metagenomes</taxon>
        <taxon>ecological metagenomes</taxon>
    </lineage>
</organism>
<dbReference type="SUPFAM" id="SSF53706">
    <property type="entry name" value="Formate dehydrogenase/DMSO reductase, domains 1-3"/>
    <property type="match status" value="1"/>
</dbReference>
<feature type="domain" description="Molybdopterin dinucleotide-binding" evidence="1">
    <location>
        <begin position="119"/>
        <end position="198"/>
    </location>
</feature>
<dbReference type="EMBL" id="LAZR01034712">
    <property type="protein sequence ID" value="KKL44566.1"/>
    <property type="molecule type" value="Genomic_DNA"/>
</dbReference>
<sequence>MSAPVTDRGLLAMLGRSDMKVFAAAAALPNATTDAAEVVLPLAMVGEYGGTYLLSGAAPMRVGPLMSPPAGVPTPVELVGVLAAAAGAVQAGPLATEPTRRTVSPPPAGTVQTEAPGMTLLLGRQAVHAGAGALTGHAVWQSVFQAMPELRIAPADAAEANLVNLAAVTVRVGDRSVQARVRVTPELSAGTAVLPEGRISPGCPGL</sequence>
<dbReference type="AlphaFoldDB" id="A0A0F9CSZ2"/>
<dbReference type="InterPro" id="IPR006657">
    <property type="entry name" value="MoPterin_dinucl-bd_dom"/>
</dbReference>
<dbReference type="Pfam" id="PF01568">
    <property type="entry name" value="Molydop_binding"/>
    <property type="match status" value="1"/>
</dbReference>
<dbReference type="Gene3D" id="2.40.40.20">
    <property type="match status" value="1"/>
</dbReference>
<evidence type="ECO:0000313" key="2">
    <source>
        <dbReference type="EMBL" id="KKL44566.1"/>
    </source>
</evidence>